<dbReference type="STRING" id="171383.AKJ31_11690"/>
<evidence type="ECO:0000313" key="3">
    <source>
        <dbReference type="EMBL" id="KOO07543.1"/>
    </source>
</evidence>
<sequence>MMRINNVWSLICLSLSYPSLSNCLPVEVNSVRSTEWVATYQVTTQVMGKIQEEKTIENNRVLDRKQLTLPTNAKEEECIYDTQSQTLLLNYMFDQYRLTGSQHQILKQYVELVGDDVDILVEGHADSTGTERYNKWLSERRAREVAIYLKDSLKLGNRIKLVAFGEASPACSLPENKRNGCNRRVVLSLKSQA</sequence>
<dbReference type="InterPro" id="IPR006665">
    <property type="entry name" value="OmpA-like"/>
</dbReference>
<dbReference type="EMBL" id="LHPI01000009">
    <property type="protein sequence ID" value="KOO07543.1"/>
    <property type="molecule type" value="Genomic_DNA"/>
</dbReference>
<dbReference type="OrthoDB" id="9782229at2"/>
<dbReference type="SUPFAM" id="SSF103088">
    <property type="entry name" value="OmpA-like"/>
    <property type="match status" value="1"/>
</dbReference>
<dbReference type="RefSeq" id="WP_053409281.1">
    <property type="nucleotide sequence ID" value="NZ_DAIPHI010000003.1"/>
</dbReference>
<dbReference type="PATRIC" id="fig|171383.3.peg.2389"/>
<evidence type="ECO:0000313" key="4">
    <source>
        <dbReference type="Proteomes" id="UP000037530"/>
    </source>
</evidence>
<evidence type="ECO:0000259" key="2">
    <source>
        <dbReference type="PROSITE" id="PS51123"/>
    </source>
</evidence>
<dbReference type="CDD" id="cd07185">
    <property type="entry name" value="OmpA_C-like"/>
    <property type="match status" value="1"/>
</dbReference>
<dbReference type="PANTHER" id="PTHR30329:SF21">
    <property type="entry name" value="LIPOPROTEIN YIAD-RELATED"/>
    <property type="match status" value="1"/>
</dbReference>
<dbReference type="PANTHER" id="PTHR30329">
    <property type="entry name" value="STATOR ELEMENT OF FLAGELLAR MOTOR COMPLEX"/>
    <property type="match status" value="1"/>
</dbReference>
<comment type="caution">
    <text evidence="3">The sequence shown here is derived from an EMBL/GenBank/DDBJ whole genome shotgun (WGS) entry which is preliminary data.</text>
</comment>
<dbReference type="GO" id="GO:0016020">
    <property type="term" value="C:membrane"/>
    <property type="evidence" value="ECO:0007669"/>
    <property type="project" value="UniProtKB-UniRule"/>
</dbReference>
<proteinExistence type="predicted"/>
<dbReference type="AlphaFoldDB" id="A0A0M0I0W2"/>
<gene>
    <name evidence="3" type="ORF">AKJ31_11690</name>
</gene>
<dbReference type="InterPro" id="IPR036737">
    <property type="entry name" value="OmpA-like_sf"/>
</dbReference>
<accession>A0A0M0I0W2</accession>
<reference evidence="4" key="1">
    <citation type="submission" date="2015-08" db="EMBL/GenBank/DDBJ databases">
        <title>Vibrio galatheae sp. nov., a novel member of the Vibrionaceae family isolated from the Solomon Islands.</title>
        <authorList>
            <person name="Giubergia S."/>
            <person name="Machado H."/>
            <person name="Mateiu R.V."/>
            <person name="Gram L."/>
        </authorList>
    </citation>
    <scope>NUCLEOTIDE SEQUENCE [LARGE SCALE GENOMIC DNA]</scope>
    <source>
        <strain evidence="4">DSM 19134</strain>
    </source>
</reference>
<keyword evidence="4" id="KW-1185">Reference proteome</keyword>
<dbReference type="Pfam" id="PF00691">
    <property type="entry name" value="OmpA"/>
    <property type="match status" value="1"/>
</dbReference>
<evidence type="ECO:0000256" key="1">
    <source>
        <dbReference type="PROSITE-ProRule" id="PRU00473"/>
    </source>
</evidence>
<organism evidence="3 4">
    <name type="scientific">Vibrio hepatarius</name>
    <dbReference type="NCBI Taxonomy" id="171383"/>
    <lineage>
        <taxon>Bacteria</taxon>
        <taxon>Pseudomonadati</taxon>
        <taxon>Pseudomonadota</taxon>
        <taxon>Gammaproteobacteria</taxon>
        <taxon>Vibrionales</taxon>
        <taxon>Vibrionaceae</taxon>
        <taxon>Vibrio</taxon>
        <taxon>Vibrio oreintalis group</taxon>
    </lineage>
</organism>
<protein>
    <recommendedName>
        <fullName evidence="2">OmpA-like domain-containing protein</fullName>
    </recommendedName>
</protein>
<dbReference type="InterPro" id="IPR050330">
    <property type="entry name" value="Bact_OuterMem_StrucFunc"/>
</dbReference>
<keyword evidence="1" id="KW-0472">Membrane</keyword>
<name>A0A0M0I0W2_9VIBR</name>
<dbReference type="PROSITE" id="PS51123">
    <property type="entry name" value="OMPA_2"/>
    <property type="match status" value="1"/>
</dbReference>
<feature type="domain" description="OmpA-like" evidence="2">
    <location>
        <begin position="80"/>
        <end position="193"/>
    </location>
</feature>
<dbReference type="Proteomes" id="UP000037530">
    <property type="component" value="Unassembled WGS sequence"/>
</dbReference>
<dbReference type="Gene3D" id="3.30.1330.60">
    <property type="entry name" value="OmpA-like domain"/>
    <property type="match status" value="1"/>
</dbReference>